<evidence type="ECO:0000256" key="1">
    <source>
        <dbReference type="ARBA" id="ARBA00010641"/>
    </source>
</evidence>
<keyword evidence="3" id="KW-0731">Sigma factor</keyword>
<dbReference type="Proteomes" id="UP000295293">
    <property type="component" value="Unassembled WGS sequence"/>
</dbReference>
<evidence type="ECO:0000256" key="2">
    <source>
        <dbReference type="ARBA" id="ARBA00023015"/>
    </source>
</evidence>
<dbReference type="Pfam" id="PF07638">
    <property type="entry name" value="Sigma70_ECF"/>
    <property type="match status" value="1"/>
</dbReference>
<dbReference type="Gene3D" id="1.10.1740.10">
    <property type="match status" value="1"/>
</dbReference>
<evidence type="ECO:0000259" key="5">
    <source>
        <dbReference type="Pfam" id="PF07638"/>
    </source>
</evidence>
<evidence type="ECO:0000256" key="3">
    <source>
        <dbReference type="ARBA" id="ARBA00023082"/>
    </source>
</evidence>
<dbReference type="InterPro" id="IPR053812">
    <property type="entry name" value="HTH_Sigma70_ECF-like"/>
</dbReference>
<dbReference type="InterPro" id="IPR036388">
    <property type="entry name" value="WH-like_DNA-bd_sf"/>
</dbReference>
<protein>
    <submittedName>
        <fullName evidence="6">RNA polymerase sigma factor (TIGR02999 family)</fullName>
    </submittedName>
</protein>
<keyword evidence="7" id="KW-1185">Reference proteome</keyword>
<dbReference type="Gene3D" id="1.10.10.10">
    <property type="entry name" value="Winged helix-like DNA-binding domain superfamily/Winged helix DNA-binding domain"/>
    <property type="match status" value="1"/>
</dbReference>
<accession>A0A4R6Z6Y4</accession>
<dbReference type="PANTHER" id="PTHR43133:SF39">
    <property type="entry name" value="SIMILAR TO RNA POLYMERASE SIGMA-E FACTOR"/>
    <property type="match status" value="1"/>
</dbReference>
<proteinExistence type="inferred from homology"/>
<dbReference type="OrthoDB" id="128473at2"/>
<feature type="domain" description="RNA polymerase sigma-70 ECF-like HTH" evidence="5">
    <location>
        <begin position="7"/>
        <end position="177"/>
    </location>
</feature>
<dbReference type="SUPFAM" id="SSF88946">
    <property type="entry name" value="Sigma2 domain of RNA polymerase sigma factors"/>
    <property type="match status" value="1"/>
</dbReference>
<dbReference type="InterPro" id="IPR013324">
    <property type="entry name" value="RNA_pol_sigma_r3/r4-like"/>
</dbReference>
<evidence type="ECO:0000313" key="7">
    <source>
        <dbReference type="Proteomes" id="UP000295293"/>
    </source>
</evidence>
<dbReference type="GO" id="GO:0006352">
    <property type="term" value="P:DNA-templated transcription initiation"/>
    <property type="evidence" value="ECO:0007669"/>
    <property type="project" value="InterPro"/>
</dbReference>
<dbReference type="RefSeq" id="WP_133817262.1">
    <property type="nucleotide sequence ID" value="NZ_SNZH01000002.1"/>
</dbReference>
<dbReference type="NCBIfam" id="TIGR02937">
    <property type="entry name" value="sigma70-ECF"/>
    <property type="match status" value="1"/>
</dbReference>
<organism evidence="6 7">
    <name type="scientific">Tahibacter aquaticus</name>
    <dbReference type="NCBI Taxonomy" id="520092"/>
    <lineage>
        <taxon>Bacteria</taxon>
        <taxon>Pseudomonadati</taxon>
        <taxon>Pseudomonadota</taxon>
        <taxon>Gammaproteobacteria</taxon>
        <taxon>Lysobacterales</taxon>
        <taxon>Rhodanobacteraceae</taxon>
        <taxon>Tahibacter</taxon>
    </lineage>
</organism>
<sequence length="181" mass="19987">MADNEYDITRLLRAAQDGDAQALDRVLAQVYERLRQLARRQLASDRGAQTLCTTALVHEAFVGLIERGQLEFEDRGRFFAYAATAMRNALIDRVRRRGTRERHAGAVAAAEAGDDNALDLAALDQAFARLQTLDPRLARIAELRLAAGFSSPEIGAMLGITDRTVERDWLKARAFLSACLG</sequence>
<reference evidence="6 7" key="1">
    <citation type="submission" date="2019-03" db="EMBL/GenBank/DDBJ databases">
        <title>Genomic Encyclopedia of Type Strains, Phase IV (KMG-IV): sequencing the most valuable type-strain genomes for metagenomic binning, comparative biology and taxonomic classification.</title>
        <authorList>
            <person name="Goeker M."/>
        </authorList>
    </citation>
    <scope>NUCLEOTIDE SEQUENCE [LARGE SCALE GENOMIC DNA]</scope>
    <source>
        <strain evidence="6 7">DSM 21667</strain>
    </source>
</reference>
<dbReference type="NCBIfam" id="TIGR02999">
    <property type="entry name" value="Sig-70_X6"/>
    <property type="match status" value="1"/>
</dbReference>
<dbReference type="InterPro" id="IPR011517">
    <property type="entry name" value="RNA_pol_sigma70_ECF-like"/>
</dbReference>
<dbReference type="EMBL" id="SNZH01000002">
    <property type="protein sequence ID" value="TDR47541.1"/>
    <property type="molecule type" value="Genomic_DNA"/>
</dbReference>
<dbReference type="PANTHER" id="PTHR43133">
    <property type="entry name" value="RNA POLYMERASE ECF-TYPE SIGMA FACTO"/>
    <property type="match status" value="1"/>
</dbReference>
<dbReference type="InterPro" id="IPR039425">
    <property type="entry name" value="RNA_pol_sigma-70-like"/>
</dbReference>
<dbReference type="SUPFAM" id="SSF88659">
    <property type="entry name" value="Sigma3 and sigma4 domains of RNA polymerase sigma factors"/>
    <property type="match status" value="1"/>
</dbReference>
<gene>
    <name evidence="6" type="ORF">DFR29_102201</name>
</gene>
<keyword evidence="4" id="KW-0804">Transcription</keyword>
<keyword evidence="2" id="KW-0805">Transcription regulation</keyword>
<dbReference type="InterPro" id="IPR014284">
    <property type="entry name" value="RNA_pol_sigma-70_dom"/>
</dbReference>
<evidence type="ECO:0000256" key="4">
    <source>
        <dbReference type="ARBA" id="ARBA00023163"/>
    </source>
</evidence>
<comment type="caution">
    <text evidence="6">The sequence shown here is derived from an EMBL/GenBank/DDBJ whole genome shotgun (WGS) entry which is preliminary data.</text>
</comment>
<evidence type="ECO:0000313" key="6">
    <source>
        <dbReference type="EMBL" id="TDR47541.1"/>
    </source>
</evidence>
<dbReference type="GO" id="GO:0016987">
    <property type="term" value="F:sigma factor activity"/>
    <property type="evidence" value="ECO:0007669"/>
    <property type="project" value="UniProtKB-KW"/>
</dbReference>
<dbReference type="AlphaFoldDB" id="A0A4R6Z6Y4"/>
<comment type="similarity">
    <text evidence="1">Belongs to the sigma-70 factor family. ECF subfamily.</text>
</comment>
<name>A0A4R6Z6Y4_9GAMM</name>
<dbReference type="InterPro" id="IPR013325">
    <property type="entry name" value="RNA_pol_sigma_r2"/>
</dbReference>